<evidence type="ECO:0000256" key="4">
    <source>
        <dbReference type="ARBA" id="ARBA00023136"/>
    </source>
</evidence>
<dbReference type="Proteomes" id="UP001255856">
    <property type="component" value="Unassembled WGS sequence"/>
</dbReference>
<reference evidence="5" key="1">
    <citation type="submission" date="2021-01" db="EMBL/GenBank/DDBJ databases">
        <authorList>
            <person name="Eckstrom K.M.E."/>
        </authorList>
    </citation>
    <scope>NUCLEOTIDE SEQUENCE</scope>
    <source>
        <strain evidence="5">UVCC 0001</strain>
    </source>
</reference>
<proteinExistence type="predicted"/>
<dbReference type="AlphaFoldDB" id="A0AAD9IM48"/>
<keyword evidence="3" id="KW-1133">Transmembrane helix</keyword>
<dbReference type="InterPro" id="IPR039175">
    <property type="entry name" value="TIM22"/>
</dbReference>
<keyword evidence="6" id="KW-1185">Reference proteome</keyword>
<keyword evidence="4" id="KW-0472">Membrane</keyword>
<protein>
    <submittedName>
        <fullName evidence="5">Uncharacterized protein</fullName>
    </submittedName>
</protein>
<evidence type="ECO:0000313" key="5">
    <source>
        <dbReference type="EMBL" id="KAK2080933.1"/>
    </source>
</evidence>
<sequence>MHSSGGYWMSKRLQGSFRESLKEGWTSGKSFAIFGGLYAAVSCFMQRLRQKEDGWNAAAAGCATGLYMGREGGPLGSLQSCALFGVASYFLEGMGKVAPAEAGSAAWARSPDERRLARFWSGRALDEEEDASAVQRLLSPALPLLAALRPCAGGCGPLPWDRRDRLQH</sequence>
<dbReference type="GO" id="GO:0030943">
    <property type="term" value="F:mitochondrion targeting sequence binding"/>
    <property type="evidence" value="ECO:0007669"/>
    <property type="project" value="TreeGrafter"/>
</dbReference>
<evidence type="ECO:0000256" key="2">
    <source>
        <dbReference type="ARBA" id="ARBA00022692"/>
    </source>
</evidence>
<accession>A0AAD9IM48</accession>
<name>A0AAD9IM48_PROWI</name>
<comment type="caution">
    <text evidence="5">The sequence shown here is derived from an EMBL/GenBank/DDBJ whole genome shotgun (WGS) entry which is preliminary data.</text>
</comment>
<dbReference type="GO" id="GO:0008320">
    <property type="term" value="F:protein transmembrane transporter activity"/>
    <property type="evidence" value="ECO:0007669"/>
    <property type="project" value="TreeGrafter"/>
</dbReference>
<dbReference type="EMBL" id="JASFZW010000001">
    <property type="protein sequence ID" value="KAK2080933.1"/>
    <property type="molecule type" value="Genomic_DNA"/>
</dbReference>
<dbReference type="PANTHER" id="PTHR14110:SF1">
    <property type="entry name" value="CHLOROPLASTIC IMPORT INNER MEMBRANE TRANSLOCASE SUBUNIT TIM22-2-RELATED"/>
    <property type="match status" value="1"/>
</dbReference>
<gene>
    <name evidence="5" type="ORF">QBZ16_000787</name>
</gene>
<organism evidence="5 6">
    <name type="scientific">Prototheca wickerhamii</name>
    <dbReference type="NCBI Taxonomy" id="3111"/>
    <lineage>
        <taxon>Eukaryota</taxon>
        <taxon>Viridiplantae</taxon>
        <taxon>Chlorophyta</taxon>
        <taxon>core chlorophytes</taxon>
        <taxon>Trebouxiophyceae</taxon>
        <taxon>Chlorellales</taxon>
        <taxon>Chlorellaceae</taxon>
        <taxon>Prototheca</taxon>
    </lineage>
</organism>
<comment type="subcellular location">
    <subcellularLocation>
        <location evidence="1">Membrane</location>
        <topology evidence="1">Multi-pass membrane protein</topology>
    </subcellularLocation>
</comment>
<dbReference type="GO" id="GO:0045039">
    <property type="term" value="P:protein insertion into mitochondrial inner membrane"/>
    <property type="evidence" value="ECO:0007669"/>
    <property type="project" value="InterPro"/>
</dbReference>
<evidence type="ECO:0000256" key="1">
    <source>
        <dbReference type="ARBA" id="ARBA00004141"/>
    </source>
</evidence>
<dbReference type="PANTHER" id="PTHR14110">
    <property type="entry name" value="MITOCHONDRIAL IMPORT INNER MEMBRANE TRANSLOCASE SUBUNIT TIM22"/>
    <property type="match status" value="1"/>
</dbReference>
<dbReference type="Pfam" id="PF02466">
    <property type="entry name" value="Tim17"/>
    <property type="match status" value="1"/>
</dbReference>
<evidence type="ECO:0000256" key="3">
    <source>
        <dbReference type="ARBA" id="ARBA00022989"/>
    </source>
</evidence>
<keyword evidence="2" id="KW-0812">Transmembrane</keyword>
<evidence type="ECO:0000313" key="6">
    <source>
        <dbReference type="Proteomes" id="UP001255856"/>
    </source>
</evidence>
<dbReference type="GO" id="GO:0042721">
    <property type="term" value="C:TIM22 mitochondrial import inner membrane insertion complex"/>
    <property type="evidence" value="ECO:0007669"/>
    <property type="project" value="InterPro"/>
</dbReference>